<evidence type="ECO:0000256" key="3">
    <source>
        <dbReference type="ARBA" id="ARBA00022617"/>
    </source>
</evidence>
<name>A0ABR3SUZ1_9PEZI</name>
<dbReference type="Proteomes" id="UP001521116">
    <property type="component" value="Unassembled WGS sequence"/>
</dbReference>
<evidence type="ECO:0000256" key="6">
    <source>
        <dbReference type="ARBA" id="ARBA00023004"/>
    </source>
</evidence>
<evidence type="ECO:0000256" key="8">
    <source>
        <dbReference type="RuleBase" id="RU000461"/>
    </source>
</evidence>
<evidence type="ECO:0008006" key="12">
    <source>
        <dbReference type="Google" id="ProtNLM"/>
    </source>
</evidence>
<keyword evidence="9" id="KW-0472">Membrane</keyword>
<dbReference type="InterPro" id="IPR002403">
    <property type="entry name" value="Cyt_P450_E_grp-IV"/>
</dbReference>
<comment type="caution">
    <text evidence="10">The sequence shown here is derived from an EMBL/GenBank/DDBJ whole genome shotgun (WGS) entry which is preliminary data.</text>
</comment>
<keyword evidence="4 8" id="KW-0479">Metal-binding</keyword>
<protein>
    <recommendedName>
        <fullName evidence="12">Cytochrome P450 monooxygenase</fullName>
    </recommendedName>
</protein>
<keyword evidence="6 8" id="KW-0408">Iron</keyword>
<comment type="similarity">
    <text evidence="2 8">Belongs to the cytochrome P450 family.</text>
</comment>
<dbReference type="Pfam" id="PF00067">
    <property type="entry name" value="p450"/>
    <property type="match status" value="1"/>
</dbReference>
<keyword evidence="5 8" id="KW-0560">Oxidoreductase</keyword>
<dbReference type="PANTHER" id="PTHR46206:SF2">
    <property type="entry name" value="CYTOCHROME P450 MONOOXYGENASE AUSG-RELATED"/>
    <property type="match status" value="1"/>
</dbReference>
<dbReference type="PROSITE" id="PS00086">
    <property type="entry name" value="CYTOCHROME_P450"/>
    <property type="match status" value="1"/>
</dbReference>
<dbReference type="InterPro" id="IPR036396">
    <property type="entry name" value="Cyt_P450_sf"/>
</dbReference>
<evidence type="ECO:0000256" key="7">
    <source>
        <dbReference type="ARBA" id="ARBA00023033"/>
    </source>
</evidence>
<evidence type="ECO:0000256" key="9">
    <source>
        <dbReference type="SAM" id="Phobius"/>
    </source>
</evidence>
<evidence type="ECO:0000256" key="4">
    <source>
        <dbReference type="ARBA" id="ARBA00022723"/>
    </source>
</evidence>
<sequence length="512" mass="57682">MSLSLASAVGNIGVIPVLITFAVLSIVYLAFFSDEKPYRGFPVAGVESDGLFKMQKARSNWIVNGCQILADARKQFSGAFQVVMASGPKIILPNRYAYEIRNNPHMGFGKIISKEWFSSYPGFGPFATLNQHNIIQDATKNKLTQSLTAINDDISREVTVILDELLGNKEEETEISLRFLIARVICQVTTRVFLGPELSTNKDWLDVCQNYAVLAFMSQKAMLRWPPLLRPFVHWFLPELRQLRELSKVGHRVIQPYIDTHRNAIQEAIKEGKPLPKTENMIGWMDEVAKGRPISIADAQIMLSIAAIHTTTEAYTWVVADLIENPEYCGPLRDEIVSVLGKDGWQKNSLYQLKLVDSFIKESHRRHMVDTEVVMDRYVDKTVKLSDGLTIPAGAALMVHATNNLDDAFFPNAGSFDGYRFLKLREQPGQDSKYQLASTSAEHLGFGLGVHACPGRFYAANTMKLMLAHFVMKYDWRFVDENPQIRAPFGSSVFVNPMLKVAAKRRKEEISI</sequence>
<dbReference type="PRINTS" id="PR00465">
    <property type="entry name" value="EP450IV"/>
</dbReference>
<keyword evidence="9" id="KW-0812">Transmembrane</keyword>
<accession>A0ABR3SUZ1</accession>
<dbReference type="InterPro" id="IPR017972">
    <property type="entry name" value="Cyt_P450_CS"/>
</dbReference>
<gene>
    <name evidence="10" type="ORF">SLS56_005282</name>
</gene>
<evidence type="ECO:0000256" key="1">
    <source>
        <dbReference type="ARBA" id="ARBA00001971"/>
    </source>
</evidence>
<evidence type="ECO:0000256" key="5">
    <source>
        <dbReference type="ARBA" id="ARBA00023002"/>
    </source>
</evidence>
<dbReference type="SUPFAM" id="SSF48264">
    <property type="entry name" value="Cytochrome P450"/>
    <property type="match status" value="1"/>
</dbReference>
<keyword evidence="9" id="KW-1133">Transmembrane helix</keyword>
<dbReference type="Gene3D" id="1.10.630.10">
    <property type="entry name" value="Cytochrome P450"/>
    <property type="match status" value="1"/>
</dbReference>
<evidence type="ECO:0000313" key="11">
    <source>
        <dbReference type="Proteomes" id="UP001521116"/>
    </source>
</evidence>
<dbReference type="EMBL" id="JAJVDC020000052">
    <property type="protein sequence ID" value="KAL1629759.1"/>
    <property type="molecule type" value="Genomic_DNA"/>
</dbReference>
<keyword evidence="7 8" id="KW-0503">Monooxygenase</keyword>
<keyword evidence="11" id="KW-1185">Reference proteome</keyword>
<comment type="cofactor">
    <cofactor evidence="1">
        <name>heme</name>
        <dbReference type="ChEBI" id="CHEBI:30413"/>
    </cofactor>
</comment>
<feature type="transmembrane region" description="Helical" evidence="9">
    <location>
        <begin position="12"/>
        <end position="31"/>
    </location>
</feature>
<keyword evidence="3 8" id="KW-0349">Heme</keyword>
<proteinExistence type="inferred from homology"/>
<organism evidence="10 11">
    <name type="scientific">Neofusicoccum ribis</name>
    <dbReference type="NCBI Taxonomy" id="45134"/>
    <lineage>
        <taxon>Eukaryota</taxon>
        <taxon>Fungi</taxon>
        <taxon>Dikarya</taxon>
        <taxon>Ascomycota</taxon>
        <taxon>Pezizomycotina</taxon>
        <taxon>Dothideomycetes</taxon>
        <taxon>Dothideomycetes incertae sedis</taxon>
        <taxon>Botryosphaeriales</taxon>
        <taxon>Botryosphaeriaceae</taxon>
        <taxon>Neofusicoccum</taxon>
    </lineage>
</organism>
<dbReference type="PANTHER" id="PTHR46206">
    <property type="entry name" value="CYTOCHROME P450"/>
    <property type="match status" value="1"/>
</dbReference>
<evidence type="ECO:0000256" key="2">
    <source>
        <dbReference type="ARBA" id="ARBA00010617"/>
    </source>
</evidence>
<reference evidence="10 11" key="1">
    <citation type="submission" date="2024-02" db="EMBL/GenBank/DDBJ databases">
        <title>De novo assembly and annotation of 12 fungi associated with fruit tree decline syndrome in Ontario, Canada.</title>
        <authorList>
            <person name="Sulman M."/>
            <person name="Ellouze W."/>
            <person name="Ilyukhin E."/>
        </authorList>
    </citation>
    <scope>NUCLEOTIDE SEQUENCE [LARGE SCALE GENOMIC DNA]</scope>
    <source>
        <strain evidence="10 11">M1-105</strain>
    </source>
</reference>
<dbReference type="CDD" id="cd11041">
    <property type="entry name" value="CYP503A1-like"/>
    <property type="match status" value="1"/>
</dbReference>
<dbReference type="InterPro" id="IPR001128">
    <property type="entry name" value="Cyt_P450"/>
</dbReference>
<evidence type="ECO:0000313" key="10">
    <source>
        <dbReference type="EMBL" id="KAL1629759.1"/>
    </source>
</evidence>